<feature type="region of interest" description="Disordered" evidence="1">
    <location>
        <begin position="36"/>
        <end position="71"/>
    </location>
</feature>
<dbReference type="EMBL" id="VDEP01000005">
    <property type="protein sequence ID" value="KAA1137738.1"/>
    <property type="molecule type" value="Genomic_DNA"/>
</dbReference>
<feature type="compositionally biased region" description="Basic and acidic residues" evidence="1">
    <location>
        <begin position="51"/>
        <end position="71"/>
    </location>
</feature>
<dbReference type="EMBL" id="VSWC01000184">
    <property type="protein sequence ID" value="KAA1067478.1"/>
    <property type="molecule type" value="Genomic_DNA"/>
</dbReference>
<dbReference type="AlphaFoldDB" id="A0A5B0SIF8"/>
<keyword evidence="5" id="KW-1185">Reference proteome</keyword>
<keyword evidence="2" id="KW-0732">Signal</keyword>
<evidence type="ECO:0000313" key="5">
    <source>
        <dbReference type="Proteomes" id="UP000324748"/>
    </source>
</evidence>
<accession>A0A5B0SIF8</accession>
<gene>
    <name evidence="3" type="ORF">PGT21_006723</name>
    <name evidence="4" type="ORF">PGTUg99_010167</name>
</gene>
<feature type="chain" id="PRO_5036138351" evidence="2">
    <location>
        <begin position="20"/>
        <end position="71"/>
    </location>
</feature>
<comment type="caution">
    <text evidence="4">The sequence shown here is derived from an EMBL/GenBank/DDBJ whole genome shotgun (WGS) entry which is preliminary data.</text>
</comment>
<name>A0A5B0SIF8_PUCGR</name>
<organism evidence="4 6">
    <name type="scientific">Puccinia graminis f. sp. tritici</name>
    <dbReference type="NCBI Taxonomy" id="56615"/>
    <lineage>
        <taxon>Eukaryota</taxon>
        <taxon>Fungi</taxon>
        <taxon>Dikarya</taxon>
        <taxon>Basidiomycota</taxon>
        <taxon>Pucciniomycotina</taxon>
        <taxon>Pucciniomycetes</taxon>
        <taxon>Pucciniales</taxon>
        <taxon>Pucciniaceae</taxon>
        <taxon>Puccinia</taxon>
    </lineage>
</organism>
<evidence type="ECO:0000313" key="6">
    <source>
        <dbReference type="Proteomes" id="UP000325313"/>
    </source>
</evidence>
<dbReference type="Proteomes" id="UP000325313">
    <property type="component" value="Unassembled WGS sequence"/>
</dbReference>
<evidence type="ECO:0000256" key="2">
    <source>
        <dbReference type="SAM" id="SignalP"/>
    </source>
</evidence>
<evidence type="ECO:0000256" key="1">
    <source>
        <dbReference type="SAM" id="MobiDB-lite"/>
    </source>
</evidence>
<sequence length="71" mass="7058">MHLTLVFLAVIVILQGVVGAPGPTNLSTLVTRSANGSKAAYDGGNDDDGGDDKGGGSEGDPLCKKDPSCAL</sequence>
<protein>
    <submittedName>
        <fullName evidence="4">Uncharacterized protein</fullName>
    </submittedName>
</protein>
<proteinExistence type="predicted"/>
<evidence type="ECO:0000313" key="3">
    <source>
        <dbReference type="EMBL" id="KAA1067478.1"/>
    </source>
</evidence>
<reference evidence="5 6" key="1">
    <citation type="submission" date="2019-05" db="EMBL/GenBank/DDBJ databases">
        <title>Emergence of the Ug99 lineage of the wheat stem rust pathogen through somatic hybridization.</title>
        <authorList>
            <person name="Li F."/>
            <person name="Upadhyaya N.M."/>
            <person name="Sperschneider J."/>
            <person name="Matny O."/>
            <person name="Nguyen-Phuc H."/>
            <person name="Mago R."/>
            <person name="Raley C."/>
            <person name="Miller M.E."/>
            <person name="Silverstein K.A.T."/>
            <person name="Henningsen E."/>
            <person name="Hirsch C.D."/>
            <person name="Visser B."/>
            <person name="Pretorius Z.A."/>
            <person name="Steffenson B.J."/>
            <person name="Schwessinger B."/>
            <person name="Dodds P.N."/>
            <person name="Figueroa M."/>
        </authorList>
    </citation>
    <scope>NUCLEOTIDE SEQUENCE [LARGE SCALE GENOMIC DNA]</scope>
    <source>
        <strain evidence="3">21-0</strain>
        <strain evidence="4 6">Ug99</strain>
    </source>
</reference>
<feature type="signal peptide" evidence="2">
    <location>
        <begin position="1"/>
        <end position="19"/>
    </location>
</feature>
<dbReference type="Proteomes" id="UP000324748">
    <property type="component" value="Unassembled WGS sequence"/>
</dbReference>
<evidence type="ECO:0000313" key="4">
    <source>
        <dbReference type="EMBL" id="KAA1137738.1"/>
    </source>
</evidence>